<dbReference type="RefSeq" id="XP_022734098.1">
    <property type="nucleotide sequence ID" value="XM_022878363.1"/>
</dbReference>
<dbReference type="Proteomes" id="UP000515121">
    <property type="component" value="Unplaced"/>
</dbReference>
<dbReference type="AlphaFoldDB" id="A0A6P5Y0Z8"/>
<evidence type="ECO:0000256" key="1">
    <source>
        <dbReference type="ARBA" id="ARBA00005613"/>
    </source>
</evidence>
<evidence type="ECO:0000256" key="4">
    <source>
        <dbReference type="RuleBase" id="RU110713"/>
    </source>
</evidence>
<accession>A0A6P5Y0Z8</accession>
<dbReference type="PANTHER" id="PTHR13848">
    <property type="entry name" value="PROTEIN YIPPEE-LIKE CG15309-RELATED"/>
    <property type="match status" value="1"/>
</dbReference>
<gene>
    <name evidence="7" type="primary">LOC111287689</name>
</gene>
<dbReference type="InterPro" id="IPR034751">
    <property type="entry name" value="Yippee"/>
</dbReference>
<evidence type="ECO:0000256" key="2">
    <source>
        <dbReference type="ARBA" id="ARBA00022723"/>
    </source>
</evidence>
<keyword evidence="3" id="KW-0862">Zinc</keyword>
<evidence type="ECO:0000313" key="6">
    <source>
        <dbReference type="Proteomes" id="UP000515121"/>
    </source>
</evidence>
<organism evidence="6 7">
    <name type="scientific">Durio zibethinus</name>
    <name type="common">Durian</name>
    <dbReference type="NCBI Taxonomy" id="66656"/>
    <lineage>
        <taxon>Eukaryota</taxon>
        <taxon>Viridiplantae</taxon>
        <taxon>Streptophyta</taxon>
        <taxon>Embryophyta</taxon>
        <taxon>Tracheophyta</taxon>
        <taxon>Spermatophyta</taxon>
        <taxon>Magnoliopsida</taxon>
        <taxon>eudicotyledons</taxon>
        <taxon>Gunneridae</taxon>
        <taxon>Pentapetalae</taxon>
        <taxon>rosids</taxon>
        <taxon>malvids</taxon>
        <taxon>Malvales</taxon>
        <taxon>Malvaceae</taxon>
        <taxon>Helicteroideae</taxon>
        <taxon>Durio</taxon>
    </lineage>
</organism>
<dbReference type="GO" id="GO:0046872">
    <property type="term" value="F:metal ion binding"/>
    <property type="evidence" value="ECO:0007669"/>
    <property type="project" value="UniProtKB-KW"/>
</dbReference>
<feature type="domain" description="Yippee" evidence="5">
    <location>
        <begin position="30"/>
        <end position="127"/>
    </location>
</feature>
<dbReference type="InterPro" id="IPR004910">
    <property type="entry name" value="Yippee/Mis18/Cereblon"/>
</dbReference>
<reference evidence="7" key="1">
    <citation type="submission" date="2025-08" db="UniProtKB">
        <authorList>
            <consortium name="RefSeq"/>
        </authorList>
    </citation>
    <scope>IDENTIFICATION</scope>
    <source>
        <tissue evidence="7">Fruit stalk</tissue>
    </source>
</reference>
<evidence type="ECO:0000256" key="3">
    <source>
        <dbReference type="ARBA" id="ARBA00022833"/>
    </source>
</evidence>
<dbReference type="GeneID" id="111287689"/>
<dbReference type="KEGG" id="dzi:111287689"/>
<dbReference type="PROSITE" id="PS51792">
    <property type="entry name" value="YIPPEE"/>
    <property type="match status" value="1"/>
</dbReference>
<proteinExistence type="inferred from homology"/>
<keyword evidence="2" id="KW-0479">Metal-binding</keyword>
<dbReference type="Pfam" id="PF03226">
    <property type="entry name" value="Yippee-Mis18"/>
    <property type="match status" value="1"/>
</dbReference>
<protein>
    <recommendedName>
        <fullName evidence="4">Protein yippee-like</fullName>
    </recommendedName>
</protein>
<comment type="similarity">
    <text evidence="1 4">Belongs to the yippee family.</text>
</comment>
<evidence type="ECO:0000259" key="5">
    <source>
        <dbReference type="PROSITE" id="PS51792"/>
    </source>
</evidence>
<name>A0A6P5Y0Z8_DURZI</name>
<keyword evidence="6" id="KW-1185">Reference proteome</keyword>
<dbReference type="OrthoDB" id="6407410at2759"/>
<dbReference type="InterPro" id="IPR039058">
    <property type="entry name" value="Yippee_fam"/>
</dbReference>
<sequence length="127" mass="14668">MICISDLSSRIWIIFFYPASVDNMESGGNPLYSCRNCRNPLALGDDLISKNYIARSGKAYMFHHAMNIVLGPKQDRQMLTGIYSIADIYCSKCGEELGWKYVQVYDLKNRFKEGKFVLEKLKMVEEY</sequence>
<evidence type="ECO:0000313" key="7">
    <source>
        <dbReference type="RefSeq" id="XP_022734098.1"/>
    </source>
</evidence>